<protein>
    <submittedName>
        <fullName evidence="4">LAETG motif-containing sortase-dependent surface protein</fullName>
    </submittedName>
</protein>
<reference evidence="4 5" key="1">
    <citation type="submission" date="2024-10" db="EMBL/GenBank/DDBJ databases">
        <title>The Natural Products Discovery Center: Release of the First 8490 Sequenced Strains for Exploring Actinobacteria Biosynthetic Diversity.</title>
        <authorList>
            <person name="Kalkreuter E."/>
            <person name="Kautsar S.A."/>
            <person name="Yang D."/>
            <person name="Bader C.D."/>
            <person name="Teijaro C.N."/>
            <person name="Fluegel L."/>
            <person name="Davis C.M."/>
            <person name="Simpson J.R."/>
            <person name="Lauterbach L."/>
            <person name="Steele A.D."/>
            <person name="Gui C."/>
            <person name="Meng S."/>
            <person name="Li G."/>
            <person name="Viehrig K."/>
            <person name="Ye F."/>
            <person name="Su P."/>
            <person name="Kiefer A.F."/>
            <person name="Nichols A."/>
            <person name="Cepeda A.J."/>
            <person name="Yan W."/>
            <person name="Fan B."/>
            <person name="Jiang Y."/>
            <person name="Adhikari A."/>
            <person name="Zheng C.-J."/>
            <person name="Schuster L."/>
            <person name="Cowan T.M."/>
            <person name="Smanski M.J."/>
            <person name="Chevrette M.G."/>
            <person name="De Carvalho L.P.S."/>
            <person name="Shen B."/>
        </authorList>
    </citation>
    <scope>NUCLEOTIDE SEQUENCE [LARGE SCALE GENOMIC DNA]</scope>
    <source>
        <strain evidence="4 5">NPDC053399</strain>
    </source>
</reference>
<evidence type="ECO:0000256" key="1">
    <source>
        <dbReference type="SAM" id="MobiDB-lite"/>
    </source>
</evidence>
<feature type="transmembrane region" description="Helical" evidence="2">
    <location>
        <begin position="184"/>
        <end position="202"/>
    </location>
</feature>
<evidence type="ECO:0000256" key="2">
    <source>
        <dbReference type="SAM" id="Phobius"/>
    </source>
</evidence>
<name>A0ABW8C4D4_9ACTN</name>
<keyword evidence="2" id="KW-1133">Transmembrane helix</keyword>
<keyword evidence="5" id="KW-1185">Reference proteome</keyword>
<keyword evidence="3" id="KW-0732">Signal</keyword>
<feature type="compositionally biased region" description="Pro residues" evidence="1">
    <location>
        <begin position="129"/>
        <end position="139"/>
    </location>
</feature>
<dbReference type="Proteomes" id="UP001614394">
    <property type="component" value="Unassembled WGS sequence"/>
</dbReference>
<feature type="chain" id="PRO_5046009670" evidence="3">
    <location>
        <begin position="30"/>
        <end position="211"/>
    </location>
</feature>
<comment type="caution">
    <text evidence="4">The sequence shown here is derived from an EMBL/GenBank/DDBJ whole genome shotgun (WGS) entry which is preliminary data.</text>
</comment>
<evidence type="ECO:0000313" key="5">
    <source>
        <dbReference type="Proteomes" id="UP001614394"/>
    </source>
</evidence>
<keyword evidence="2" id="KW-0472">Membrane</keyword>
<feature type="compositionally biased region" description="Basic and acidic residues" evidence="1">
    <location>
        <begin position="105"/>
        <end position="116"/>
    </location>
</feature>
<organism evidence="4 5">
    <name type="scientific">Streptomyces fildesensis</name>
    <dbReference type="NCBI Taxonomy" id="375757"/>
    <lineage>
        <taxon>Bacteria</taxon>
        <taxon>Bacillati</taxon>
        <taxon>Actinomycetota</taxon>
        <taxon>Actinomycetes</taxon>
        <taxon>Kitasatosporales</taxon>
        <taxon>Streptomycetaceae</taxon>
        <taxon>Streptomyces</taxon>
    </lineage>
</organism>
<dbReference type="EMBL" id="JBITYG010000003">
    <property type="protein sequence ID" value="MFI9101289.1"/>
    <property type="molecule type" value="Genomic_DNA"/>
</dbReference>
<gene>
    <name evidence="4" type="ORF">ACIGXA_12260</name>
</gene>
<feature type="compositionally biased region" description="Low complexity" evidence="1">
    <location>
        <begin position="140"/>
        <end position="162"/>
    </location>
</feature>
<evidence type="ECO:0000256" key="3">
    <source>
        <dbReference type="SAM" id="SignalP"/>
    </source>
</evidence>
<feature type="region of interest" description="Disordered" evidence="1">
    <location>
        <begin position="104"/>
        <end position="179"/>
    </location>
</feature>
<feature type="signal peptide" evidence="3">
    <location>
        <begin position="1"/>
        <end position="29"/>
    </location>
</feature>
<accession>A0ABW8C4D4</accession>
<dbReference type="NCBIfam" id="NF041528">
    <property type="entry name" value="strep_LAETG"/>
    <property type="match status" value="1"/>
</dbReference>
<proteinExistence type="predicted"/>
<feature type="compositionally biased region" description="Polar residues" evidence="1">
    <location>
        <begin position="164"/>
        <end position="174"/>
    </location>
</feature>
<dbReference type="RefSeq" id="WP_399647601.1">
    <property type="nucleotide sequence ID" value="NZ_JBITYG010000003.1"/>
</dbReference>
<keyword evidence="2" id="KW-0812">Transmembrane</keyword>
<sequence length="211" mass="21781">MQIKHNGRVRTGAIAAVSFAALVGTGVLATPASAHTPAWTVTCDKVTVDLTQYNRKVENTVTITVDGKDLLATTTFKSSFHKTLELAKHGQPVSVHLVVKAGDTTPKHNFDKDETQTVKPCEGDETTPPTTPPTVPPTTVPATPTTPATTVPATPTSSAPVVKPSQSTPPTNLAETGGSSSTPIIGGIAAAVVAAGAGLLFMNRKRRSSHS</sequence>
<dbReference type="NCBIfam" id="TIGR01167">
    <property type="entry name" value="LPXTG_anchor"/>
    <property type="match status" value="1"/>
</dbReference>
<evidence type="ECO:0000313" key="4">
    <source>
        <dbReference type="EMBL" id="MFI9101289.1"/>
    </source>
</evidence>